<dbReference type="OMA" id="APICKSA"/>
<protein>
    <recommendedName>
        <fullName evidence="1">RNase H type-1 domain-containing protein</fullName>
    </recommendedName>
</protein>
<sequence>LALEEEAQKEVLALQEPKATQKWKLRTDGASNLRSVGLGVVLTSPQGHKIAHEVSCNFKATNNEAEYEALIRGLTVARDMKIQHLEVISDSLLMVNQINGEYAAKDARMITYLEVTRKLIKEFKEFKIDQVPRNLNTEADALANLGSNINPEEFGVIPLVHVLSQAIEKESTMNVYEVQADSTGKEDSSWTTPLKEYLLDKTVPTEKVATQALALKASKYCLISNVLFKKSVADRFLRCLEKEEAQQKWKSPQQGTG</sequence>
<dbReference type="Pfam" id="PF13456">
    <property type="entry name" value="RVT_3"/>
    <property type="match status" value="1"/>
</dbReference>
<reference evidence="2" key="2">
    <citation type="submission" date="2021-03" db="UniProtKB">
        <authorList>
            <consortium name="EnsemblPlants"/>
        </authorList>
    </citation>
    <scope>IDENTIFICATION</scope>
</reference>
<dbReference type="SUPFAM" id="SSF53098">
    <property type="entry name" value="Ribonuclease H-like"/>
    <property type="match status" value="1"/>
</dbReference>
<dbReference type="EnsemblPlants" id="AUR62042246-RA">
    <property type="protein sequence ID" value="AUR62042246-RA:cds"/>
    <property type="gene ID" value="AUR62042246"/>
</dbReference>
<dbReference type="Proteomes" id="UP000596660">
    <property type="component" value="Unplaced"/>
</dbReference>
<dbReference type="GO" id="GO:0003676">
    <property type="term" value="F:nucleic acid binding"/>
    <property type="evidence" value="ECO:0007669"/>
    <property type="project" value="InterPro"/>
</dbReference>
<feature type="domain" description="RNase H type-1" evidence="1">
    <location>
        <begin position="19"/>
        <end position="148"/>
    </location>
</feature>
<dbReference type="PANTHER" id="PTHR48475:SF2">
    <property type="entry name" value="RIBONUCLEASE H"/>
    <property type="match status" value="1"/>
</dbReference>
<reference evidence="2" key="1">
    <citation type="journal article" date="2017" name="Nature">
        <title>The genome of Chenopodium quinoa.</title>
        <authorList>
            <person name="Jarvis D.E."/>
            <person name="Ho Y.S."/>
            <person name="Lightfoot D.J."/>
            <person name="Schmoeckel S.M."/>
            <person name="Li B."/>
            <person name="Borm T.J.A."/>
            <person name="Ohyanagi H."/>
            <person name="Mineta K."/>
            <person name="Michell C.T."/>
            <person name="Saber N."/>
            <person name="Kharbatia N.M."/>
            <person name="Rupper R.R."/>
            <person name="Sharp A.R."/>
            <person name="Dally N."/>
            <person name="Boughton B.A."/>
            <person name="Woo Y.H."/>
            <person name="Gao G."/>
            <person name="Schijlen E.G.W.M."/>
            <person name="Guo X."/>
            <person name="Momin A.A."/>
            <person name="Negrao S."/>
            <person name="Al-Babili S."/>
            <person name="Gehring C."/>
            <person name="Roessner U."/>
            <person name="Jung C."/>
            <person name="Murphy K."/>
            <person name="Arold S.T."/>
            <person name="Gojobori T."/>
            <person name="van der Linden C.G."/>
            <person name="van Loo E.N."/>
            <person name="Jellen E.N."/>
            <person name="Maughan P.J."/>
            <person name="Tester M."/>
        </authorList>
    </citation>
    <scope>NUCLEOTIDE SEQUENCE [LARGE SCALE GENOMIC DNA]</scope>
    <source>
        <strain evidence="2">cv. PI 614886</strain>
    </source>
</reference>
<dbReference type="InterPro" id="IPR012337">
    <property type="entry name" value="RNaseH-like_sf"/>
</dbReference>
<dbReference type="Gramene" id="AUR62042246-RA">
    <property type="protein sequence ID" value="AUR62042246-RA:cds"/>
    <property type="gene ID" value="AUR62042246"/>
</dbReference>
<proteinExistence type="predicted"/>
<organism evidence="2 3">
    <name type="scientific">Chenopodium quinoa</name>
    <name type="common">Quinoa</name>
    <dbReference type="NCBI Taxonomy" id="63459"/>
    <lineage>
        <taxon>Eukaryota</taxon>
        <taxon>Viridiplantae</taxon>
        <taxon>Streptophyta</taxon>
        <taxon>Embryophyta</taxon>
        <taxon>Tracheophyta</taxon>
        <taxon>Spermatophyta</taxon>
        <taxon>Magnoliopsida</taxon>
        <taxon>eudicotyledons</taxon>
        <taxon>Gunneridae</taxon>
        <taxon>Pentapetalae</taxon>
        <taxon>Caryophyllales</taxon>
        <taxon>Chenopodiaceae</taxon>
        <taxon>Chenopodioideae</taxon>
        <taxon>Atripliceae</taxon>
        <taxon>Chenopodium</taxon>
    </lineage>
</organism>
<dbReference type="PROSITE" id="PS50879">
    <property type="entry name" value="RNASE_H_1"/>
    <property type="match status" value="1"/>
</dbReference>
<evidence type="ECO:0000259" key="1">
    <source>
        <dbReference type="PROSITE" id="PS50879"/>
    </source>
</evidence>
<dbReference type="InterPro" id="IPR002156">
    <property type="entry name" value="RNaseH_domain"/>
</dbReference>
<dbReference type="Gene3D" id="3.30.420.10">
    <property type="entry name" value="Ribonuclease H-like superfamily/Ribonuclease H"/>
    <property type="match status" value="1"/>
</dbReference>
<evidence type="ECO:0000313" key="2">
    <source>
        <dbReference type="EnsemblPlants" id="AUR62042246-RA:cds"/>
    </source>
</evidence>
<accession>A0A803N8R3</accession>
<name>A0A803N8R3_CHEQI</name>
<evidence type="ECO:0000313" key="3">
    <source>
        <dbReference type="Proteomes" id="UP000596660"/>
    </source>
</evidence>
<keyword evidence="3" id="KW-1185">Reference proteome</keyword>
<dbReference type="AlphaFoldDB" id="A0A803N8R3"/>
<dbReference type="PANTHER" id="PTHR48475">
    <property type="entry name" value="RIBONUCLEASE H"/>
    <property type="match status" value="1"/>
</dbReference>
<dbReference type="GO" id="GO:0004523">
    <property type="term" value="F:RNA-DNA hybrid ribonuclease activity"/>
    <property type="evidence" value="ECO:0007669"/>
    <property type="project" value="InterPro"/>
</dbReference>
<dbReference type="InterPro" id="IPR036397">
    <property type="entry name" value="RNaseH_sf"/>
</dbReference>
<dbReference type="CDD" id="cd09279">
    <property type="entry name" value="RNase_HI_like"/>
    <property type="match status" value="1"/>
</dbReference>